<dbReference type="PATRIC" id="fig|148814.9.peg.975"/>
<accession>A0A0M9DCX5</accession>
<dbReference type="InterPro" id="IPR018647">
    <property type="entry name" value="SLFN_3-like_DNA/RNA_helicase"/>
</dbReference>
<dbReference type="SUPFAM" id="SSF52540">
    <property type="entry name" value="P-loop containing nucleoside triphosphate hydrolases"/>
    <property type="match status" value="1"/>
</dbReference>
<comment type="caution">
    <text evidence="2">The sequence shown here is derived from an EMBL/GenBank/DDBJ whole genome shotgun (WGS) entry which is preliminary data.</text>
</comment>
<feature type="domain" description="GIY-YIG" evidence="1">
    <location>
        <begin position="41"/>
        <end position="137"/>
    </location>
</feature>
<dbReference type="Pfam" id="PF09848">
    <property type="entry name" value="SLFN-g3_helicase"/>
    <property type="match status" value="1"/>
</dbReference>
<dbReference type="PROSITE" id="PS50164">
    <property type="entry name" value="GIY_YIG"/>
    <property type="match status" value="1"/>
</dbReference>
<evidence type="ECO:0000313" key="2">
    <source>
        <dbReference type="EMBL" id="KOY78862.1"/>
    </source>
</evidence>
<evidence type="ECO:0000313" key="3">
    <source>
        <dbReference type="Proteomes" id="UP000037749"/>
    </source>
</evidence>
<dbReference type="CDD" id="cd10439">
    <property type="entry name" value="GIY-YIG_COG3410"/>
    <property type="match status" value="1"/>
</dbReference>
<protein>
    <recommendedName>
        <fullName evidence="1">GIY-YIG domain-containing protein</fullName>
    </recommendedName>
</protein>
<dbReference type="AlphaFoldDB" id="A0A0M9DCX5"/>
<sequence>MSDSEIAKPIIRKYDYNINSDIKQEILKQNNTNEEHELITRFPTVYIVIDKIRGNKKKFGQFKAYVGETNNIVRRTEEHLNSESEDRTDWTELNNSKNAKIIVIAHKEFNKSLTLDIENQLMKYLLSDDAIGELNNRRSNDQDLYFTRDHFRDIFQNIWEELSKKNKDIFPSVDDITNSAIFKASPFHKLTDEQLNARDEIIDKIKDIREGRSTDNLIIIKGSAGTGKTVLLSSLFAELNKPENQEAYILVNHDEQVKVYENIASKIGIKAKMGDSIANKPTMFLNKHLVDEVIRGNQDKVDISLVDEAHLLFTQGYMAYKGKNQLNDIRDVSDVVVAVLDPMQVLKNNGYLEQSYYDELLTNAKNNNNLIELSDQNRMVASKETIQWIEDIVTKDEINKIPNDDKYDLRVFNNVNDMYDEVRKHNDNVESLTKGLSRLVATYDWKFNANKKNLITLEDGTKVEDWWRVKIGDNFNLPWNYQLGVSDKYKGLSWAEQPQTIGEVGSTFTIQGFDLNYCGVIIGPSVKFRDGKIIYDGSKSCDKKVTNKRTLKDGNPKDVSSELIRNQLNVLLKRGVHGLFIYAVDDELRKELLKQSK</sequence>
<dbReference type="Proteomes" id="UP000037749">
    <property type="component" value="Unassembled WGS sequence"/>
</dbReference>
<organism evidence="2 3">
    <name type="scientific">Apilactobacillus kunkeei</name>
    <dbReference type="NCBI Taxonomy" id="148814"/>
    <lineage>
        <taxon>Bacteria</taxon>
        <taxon>Bacillati</taxon>
        <taxon>Bacillota</taxon>
        <taxon>Bacilli</taxon>
        <taxon>Lactobacillales</taxon>
        <taxon>Lactobacillaceae</taxon>
        <taxon>Apilactobacillus</taxon>
    </lineage>
</organism>
<dbReference type="Gene3D" id="3.40.50.300">
    <property type="entry name" value="P-loop containing nucleotide triphosphate hydrolases"/>
    <property type="match status" value="1"/>
</dbReference>
<dbReference type="InterPro" id="IPR027417">
    <property type="entry name" value="P-loop_NTPase"/>
</dbReference>
<dbReference type="EMBL" id="JXCZ01000032">
    <property type="protein sequence ID" value="KOY78862.1"/>
    <property type="molecule type" value="Genomic_DNA"/>
</dbReference>
<proteinExistence type="predicted"/>
<evidence type="ECO:0000259" key="1">
    <source>
        <dbReference type="PROSITE" id="PS50164"/>
    </source>
</evidence>
<gene>
    <name evidence="2" type="ORF">RZ72_00020</name>
</gene>
<dbReference type="InterPro" id="IPR000305">
    <property type="entry name" value="GIY-YIG_endonuc"/>
</dbReference>
<name>A0A0M9DCX5_9LACO</name>
<dbReference type="RefSeq" id="WP_053796762.1">
    <property type="nucleotide sequence ID" value="NZ_JXCZ01000032.1"/>
</dbReference>
<reference evidence="2 3" key="1">
    <citation type="journal article" date="2015" name="Genome Biol. Evol.">
        <title>Functionally Structured Genomes in Lactobacillus kunkeei Colonizing the Honey Crop and Food Products of Honeybees and Stingless Bees.</title>
        <authorList>
            <person name="Tamarit D."/>
            <person name="Ellegaard K.M."/>
            <person name="Wikander J."/>
            <person name="Olofsson T."/>
            <person name="Vasquez A."/>
            <person name="Andersson S.G."/>
        </authorList>
    </citation>
    <scope>NUCLEOTIDE SEQUENCE [LARGE SCALE GENOMIC DNA]</scope>
    <source>
        <strain evidence="2 3">LAla</strain>
    </source>
</reference>